<dbReference type="AlphaFoldDB" id="A0A1L3FQ89"/>
<accession>A0A1L3FQ89</accession>
<feature type="region of interest" description="Disordered" evidence="1">
    <location>
        <begin position="12"/>
        <end position="31"/>
    </location>
</feature>
<evidence type="ECO:0000256" key="1">
    <source>
        <dbReference type="SAM" id="MobiDB-lite"/>
    </source>
</evidence>
<evidence type="ECO:0008006" key="4">
    <source>
        <dbReference type="Google" id="ProtNLM"/>
    </source>
</evidence>
<reference evidence="2 3" key="1">
    <citation type="submission" date="2016-11" db="EMBL/GenBank/DDBJ databases">
        <title>Complete Genome Sequence of Bradyrhizobium sp. strain J5, an isolated from soybean nodule in Hokkaido.</title>
        <authorList>
            <person name="Kanehara K."/>
        </authorList>
    </citation>
    <scope>NUCLEOTIDE SEQUENCE [LARGE SCALE GENOMIC DNA]</scope>
    <source>
        <strain evidence="2 3">J5</strain>
    </source>
</reference>
<proteinExistence type="predicted"/>
<dbReference type="InterPro" id="IPR035093">
    <property type="entry name" value="RelE/ParE_toxin_dom_sf"/>
</dbReference>
<name>A0A1L3FQ89_BRAJP</name>
<sequence length="99" mass="10941">MAISCDLRQYGRATSGEPAASTRECTSASRSHPDCRAIGVRLDTLNEAVNSSELKLTGNDFHKLAGKSVRYTIHINGPWCITFEFEGGDAFKVDFDQYH</sequence>
<protein>
    <recommendedName>
        <fullName evidence="4">Plasmid maintenance system killer protein</fullName>
    </recommendedName>
</protein>
<dbReference type="Gene3D" id="3.30.2310.20">
    <property type="entry name" value="RelE-like"/>
    <property type="match status" value="1"/>
</dbReference>
<gene>
    <name evidence="2" type="ORF">BKD09_44445</name>
</gene>
<organism evidence="2 3">
    <name type="scientific">Bradyrhizobium japonicum</name>
    <dbReference type="NCBI Taxonomy" id="375"/>
    <lineage>
        <taxon>Bacteria</taxon>
        <taxon>Pseudomonadati</taxon>
        <taxon>Pseudomonadota</taxon>
        <taxon>Alphaproteobacteria</taxon>
        <taxon>Hyphomicrobiales</taxon>
        <taxon>Nitrobacteraceae</taxon>
        <taxon>Bradyrhizobium</taxon>
    </lineage>
</organism>
<evidence type="ECO:0000313" key="2">
    <source>
        <dbReference type="EMBL" id="APG15362.1"/>
    </source>
</evidence>
<dbReference type="InterPro" id="IPR007711">
    <property type="entry name" value="HigB-1"/>
</dbReference>
<evidence type="ECO:0000313" key="3">
    <source>
        <dbReference type="Proteomes" id="UP000181962"/>
    </source>
</evidence>
<dbReference type="EMBL" id="CP017637">
    <property type="protein sequence ID" value="APG15362.1"/>
    <property type="molecule type" value="Genomic_DNA"/>
</dbReference>
<dbReference type="Proteomes" id="UP000181962">
    <property type="component" value="Chromosome"/>
</dbReference>
<dbReference type="Pfam" id="PF05015">
    <property type="entry name" value="HigB-like_toxin"/>
    <property type="match status" value="1"/>
</dbReference>
<dbReference type="RefSeq" id="WP_223153755.1">
    <property type="nucleotide sequence ID" value="NZ_CP017637.1"/>
</dbReference>